<dbReference type="AlphaFoldDB" id="A0AAW0YD82"/>
<proteinExistence type="inferred from homology"/>
<dbReference type="EC" id="3.5.1.4" evidence="3"/>
<protein>
    <recommendedName>
        <fullName evidence="3">amidase</fullName>
        <ecNumber evidence="3">3.5.1.4</ecNumber>
    </recommendedName>
</protein>
<dbReference type="Gene3D" id="3.90.1300.10">
    <property type="entry name" value="Amidase signature (AS) domain"/>
    <property type="match status" value="1"/>
</dbReference>
<sequence length="544" mass="59623">MPIATSDWQDKAQAFKTALSSKIPTSYLLSETPSTSTDDKVPVPVSTLLQSVLSPLEKEITSLDATALRDAVASRRYTSVEVIKSYARAAAIVHQKTNCLMAYFLDEALERAQWLDDELERTGKTVGPLHGVPISVKDHLGIKGHESTAGFVSWIGNHIAPKDGVIVSILRAAGAVFWVKTTNPQAIMHLETDSFLGPTLNAYNPKLTSGGSSGGEGALIGGGGSPLGIGTDIGGSIRNPAANNGIYGFKPTSMRLPKAGNFTALAGQESIVGAIGPMGKSVRDMDLFVSTVLAAQPWQMDTTVVRMPWRPQEVVWKNEGRLPKVGIMWDDGVVGPQPPMRRALQMAVEKLKKAGMEVVDYQPYKTKENWDIISSLYFTDGGEAVKAAAAESGEPLLPLTEWIIKQNSKVRTPHEHWDLVKRREMYRNEYASHFISQDVDVILCPSNPGPANVLGTSKYWSYTSIFNLVDYPSAVFPTGLYVDPEVDARDEKREFWSEKDEECWEAYSPELMQGAPISLQIAAPRWEDEKVMKALEIVSDIVRS</sequence>
<evidence type="ECO:0000256" key="2">
    <source>
        <dbReference type="ARBA" id="ARBA00009199"/>
    </source>
</evidence>
<dbReference type="Pfam" id="PF01425">
    <property type="entry name" value="Amidase"/>
    <property type="match status" value="1"/>
</dbReference>
<feature type="binding site" evidence="6">
    <location>
        <position position="187"/>
    </location>
    <ligand>
        <name>substrate</name>
    </ligand>
</feature>
<evidence type="ECO:0000256" key="1">
    <source>
        <dbReference type="ARBA" id="ARBA00001311"/>
    </source>
</evidence>
<feature type="active site" description="Acyl-ester intermediate" evidence="5">
    <location>
        <position position="236"/>
    </location>
</feature>
<accession>A0AAW0YD82</accession>
<evidence type="ECO:0000313" key="9">
    <source>
        <dbReference type="Proteomes" id="UP001388673"/>
    </source>
</evidence>
<dbReference type="PIRSF" id="PIRSF001221">
    <property type="entry name" value="Amidase_fungi"/>
    <property type="match status" value="1"/>
</dbReference>
<dbReference type="PANTHER" id="PTHR46072">
    <property type="entry name" value="AMIDASE-RELATED-RELATED"/>
    <property type="match status" value="1"/>
</dbReference>
<evidence type="ECO:0000259" key="7">
    <source>
        <dbReference type="Pfam" id="PF01425"/>
    </source>
</evidence>
<keyword evidence="9" id="KW-1185">Reference proteome</keyword>
<feature type="active site" description="Charge relay system" evidence="5">
    <location>
        <position position="137"/>
    </location>
</feature>
<evidence type="ECO:0000256" key="6">
    <source>
        <dbReference type="PIRSR" id="PIRSR001221-2"/>
    </source>
</evidence>
<evidence type="ECO:0000313" key="8">
    <source>
        <dbReference type="EMBL" id="KAK8843495.1"/>
    </source>
</evidence>
<gene>
    <name evidence="8" type="ORF">IAR55_007155</name>
</gene>
<dbReference type="PANTHER" id="PTHR46072:SF4">
    <property type="entry name" value="AMIDASE C550.07-RELATED"/>
    <property type="match status" value="1"/>
</dbReference>
<dbReference type="InterPro" id="IPR023631">
    <property type="entry name" value="Amidase_dom"/>
</dbReference>
<feature type="domain" description="Amidase" evidence="7">
    <location>
        <begin position="81"/>
        <end position="531"/>
    </location>
</feature>
<comment type="caution">
    <text evidence="8">The sequence shown here is derived from an EMBL/GenBank/DDBJ whole genome shotgun (WGS) entry which is preliminary data.</text>
</comment>
<reference evidence="8 9" key="1">
    <citation type="journal article" date="2024" name="bioRxiv">
        <title>Comparative genomics of Cryptococcus and Kwoniella reveals pathogenesis evolution and contrasting karyotype dynamics via intercentromeric recombination or chromosome fusion.</title>
        <authorList>
            <person name="Coelho M.A."/>
            <person name="David-Palma M."/>
            <person name="Shea T."/>
            <person name="Bowers K."/>
            <person name="McGinley-Smith S."/>
            <person name="Mohammad A.W."/>
            <person name="Gnirke A."/>
            <person name="Yurkov A.M."/>
            <person name="Nowrousian M."/>
            <person name="Sun S."/>
            <person name="Cuomo C.A."/>
            <person name="Heitman J."/>
        </authorList>
    </citation>
    <scope>NUCLEOTIDE SEQUENCE [LARGE SCALE GENOMIC DNA]</scope>
    <source>
        <strain evidence="8 9">CBS 13917</strain>
    </source>
</reference>
<dbReference type="SUPFAM" id="SSF75304">
    <property type="entry name" value="Amidase signature (AS) enzymes"/>
    <property type="match status" value="1"/>
</dbReference>
<comment type="catalytic activity">
    <reaction evidence="1">
        <text>a monocarboxylic acid amide + H2O = a monocarboxylate + NH4(+)</text>
        <dbReference type="Rhea" id="RHEA:12020"/>
        <dbReference type="ChEBI" id="CHEBI:15377"/>
        <dbReference type="ChEBI" id="CHEBI:28938"/>
        <dbReference type="ChEBI" id="CHEBI:35757"/>
        <dbReference type="ChEBI" id="CHEBI:83628"/>
        <dbReference type="EC" id="3.5.1.4"/>
    </reaction>
</comment>
<feature type="binding site" evidence="6">
    <location>
        <position position="212"/>
    </location>
    <ligand>
        <name>substrate</name>
    </ligand>
</feature>
<dbReference type="EMBL" id="JBCAWK010000015">
    <property type="protein sequence ID" value="KAK8843495.1"/>
    <property type="molecule type" value="Genomic_DNA"/>
</dbReference>
<evidence type="ECO:0000256" key="3">
    <source>
        <dbReference type="ARBA" id="ARBA00012922"/>
    </source>
</evidence>
<feature type="binding site" evidence="6">
    <location>
        <begin position="233"/>
        <end position="236"/>
    </location>
    <ligand>
        <name>substrate</name>
    </ligand>
</feature>
<organism evidence="8 9">
    <name type="scientific">Kwoniella newhampshirensis</name>
    <dbReference type="NCBI Taxonomy" id="1651941"/>
    <lineage>
        <taxon>Eukaryota</taxon>
        <taxon>Fungi</taxon>
        <taxon>Dikarya</taxon>
        <taxon>Basidiomycota</taxon>
        <taxon>Agaricomycotina</taxon>
        <taxon>Tremellomycetes</taxon>
        <taxon>Tremellales</taxon>
        <taxon>Cryptococcaceae</taxon>
        <taxon>Kwoniella</taxon>
    </lineage>
</organism>
<dbReference type="Proteomes" id="UP001388673">
    <property type="component" value="Unassembled WGS sequence"/>
</dbReference>
<evidence type="ECO:0000256" key="4">
    <source>
        <dbReference type="ARBA" id="ARBA00022801"/>
    </source>
</evidence>
<name>A0AAW0YD82_9TREE</name>
<dbReference type="InterPro" id="IPR020556">
    <property type="entry name" value="Amidase_CS"/>
</dbReference>
<dbReference type="GeneID" id="92184413"/>
<keyword evidence="4" id="KW-0378">Hydrolase</keyword>
<dbReference type="InterPro" id="IPR036928">
    <property type="entry name" value="AS_sf"/>
</dbReference>
<evidence type="ECO:0000256" key="5">
    <source>
        <dbReference type="PIRSR" id="PIRSR001221-1"/>
    </source>
</evidence>
<dbReference type="PROSITE" id="PS00571">
    <property type="entry name" value="AMIDASES"/>
    <property type="match status" value="1"/>
</dbReference>
<dbReference type="RefSeq" id="XP_066799443.1">
    <property type="nucleotide sequence ID" value="XM_066950228.1"/>
</dbReference>
<dbReference type="GO" id="GO:0004040">
    <property type="term" value="F:amidase activity"/>
    <property type="evidence" value="ECO:0007669"/>
    <property type="project" value="UniProtKB-EC"/>
</dbReference>
<feature type="active site" description="Charge relay system" evidence="5">
    <location>
        <position position="212"/>
    </location>
</feature>
<comment type="similarity">
    <text evidence="2">Belongs to the amidase family.</text>
</comment>
<dbReference type="KEGG" id="kne:92184413"/>